<dbReference type="EMBL" id="BQYH01000063">
    <property type="protein sequence ID" value="GKU74831.1"/>
    <property type="molecule type" value="Genomic_DNA"/>
</dbReference>
<dbReference type="InterPro" id="IPR010982">
    <property type="entry name" value="Lambda_DNA-bd_dom_sf"/>
</dbReference>
<evidence type="ECO:0000313" key="4">
    <source>
        <dbReference type="Proteomes" id="UP000245060"/>
    </source>
</evidence>
<feature type="domain" description="HTH cro/C1-type" evidence="1">
    <location>
        <begin position="35"/>
        <end position="83"/>
    </location>
</feature>
<evidence type="ECO:0000313" key="3">
    <source>
        <dbReference type="EMBL" id="GKU74831.1"/>
    </source>
</evidence>
<protein>
    <submittedName>
        <fullName evidence="3">Transcriptional regulator</fullName>
    </submittedName>
</protein>
<organism evidence="3 5">
    <name type="scientific">Mycobacterium montefiorense</name>
    <dbReference type="NCBI Taxonomy" id="154654"/>
    <lineage>
        <taxon>Bacteria</taxon>
        <taxon>Bacillati</taxon>
        <taxon>Actinomycetota</taxon>
        <taxon>Actinomycetes</taxon>
        <taxon>Mycobacteriales</taxon>
        <taxon>Mycobacteriaceae</taxon>
        <taxon>Mycobacterium</taxon>
        <taxon>Mycobacterium simiae complex</taxon>
    </lineage>
</organism>
<dbReference type="Pfam" id="PF17765">
    <property type="entry name" value="MLTR_LBD"/>
    <property type="match status" value="1"/>
</dbReference>
<dbReference type="EMBL" id="BFCH01000007">
    <property type="protein sequence ID" value="GBG36679.1"/>
    <property type="molecule type" value="Genomic_DNA"/>
</dbReference>
<dbReference type="RefSeq" id="WP_108920869.1">
    <property type="nucleotide sequence ID" value="NZ_BFCH01000007.1"/>
</dbReference>
<dbReference type="InterPro" id="IPR041413">
    <property type="entry name" value="MLTR_LBD"/>
</dbReference>
<evidence type="ECO:0000313" key="2">
    <source>
        <dbReference type="EMBL" id="GBG36679.1"/>
    </source>
</evidence>
<dbReference type="Gene3D" id="3.30.450.180">
    <property type="match status" value="1"/>
</dbReference>
<dbReference type="Pfam" id="PF13560">
    <property type="entry name" value="HTH_31"/>
    <property type="match status" value="1"/>
</dbReference>
<dbReference type="SUPFAM" id="SSF47413">
    <property type="entry name" value="lambda repressor-like DNA-binding domains"/>
    <property type="match status" value="1"/>
</dbReference>
<dbReference type="Gene3D" id="1.10.260.40">
    <property type="entry name" value="lambda repressor-like DNA-binding domains"/>
    <property type="match status" value="1"/>
</dbReference>
<reference evidence="3" key="4">
    <citation type="submission" date="2022-04" db="EMBL/GenBank/DDBJ databases">
        <authorList>
            <person name="Komine T."/>
            <person name="Fukano H."/>
            <person name="Wada S."/>
        </authorList>
    </citation>
    <scope>NUCLEOTIDE SEQUENCE</scope>
    <source>
        <strain evidence="3">NJB18185</strain>
    </source>
</reference>
<dbReference type="AlphaFoldDB" id="A0AA37PQS5"/>
<dbReference type="PROSITE" id="PS50943">
    <property type="entry name" value="HTH_CROC1"/>
    <property type="match status" value="1"/>
</dbReference>
<name>A0AA37PQS5_9MYCO</name>
<dbReference type="Proteomes" id="UP001139505">
    <property type="component" value="Unassembled WGS sequence"/>
</dbReference>
<sequence>MDIAKDIKDFLMSRRARIRPEQVGLPPGRRRRVPGLRRAEVAQLAGVSIEYYTQVERGNVAGVSDDVLYAVARALQLGEAEETHLFDLVRAATGKGDRTRPARPAGQTMPDGVQALLDSMVTAPAIVINGHLDLVAANALGHALYAPVFSGAKATPNLARFMFFDAAADQFFPDWAREADDVVALLRAEAARSPDSPQVTSLIAELKTRSDKFRTSWAAHNVKAHRHGVKRFRHSDVGELSLTYNVFDITGVGGLSLIGHTAQPHSRSDEALTLLASWTATDHEFNSDIRNDNASR</sequence>
<dbReference type="InterPro" id="IPR001387">
    <property type="entry name" value="Cro/C1-type_HTH"/>
</dbReference>
<evidence type="ECO:0000259" key="1">
    <source>
        <dbReference type="PROSITE" id="PS50943"/>
    </source>
</evidence>
<keyword evidence="4" id="KW-1185">Reference proteome</keyword>
<accession>A0AA37PQS5</accession>
<proteinExistence type="predicted"/>
<dbReference type="CDD" id="cd00093">
    <property type="entry name" value="HTH_XRE"/>
    <property type="match status" value="1"/>
</dbReference>
<dbReference type="Proteomes" id="UP000245060">
    <property type="component" value="Unassembled WGS sequence"/>
</dbReference>
<reference evidence="3" key="3">
    <citation type="journal article" date="2022" name="Microbiol. Resour. Announc.">
        <title>Draft Genome Sequences of Eight Mycobacterium montefiorense Strains Isolated from Salamanders in Captivity.</title>
        <authorList>
            <person name="Komine T."/>
            <person name="Ihara H."/>
            <person name="Fukano H."/>
            <person name="Hoshino Y."/>
            <person name="Kurata O."/>
            <person name="Wada S."/>
        </authorList>
    </citation>
    <scope>NUCLEOTIDE SEQUENCE</scope>
    <source>
        <strain evidence="3">NJB18185</strain>
    </source>
</reference>
<comment type="caution">
    <text evidence="3">The sequence shown here is derived from an EMBL/GenBank/DDBJ whole genome shotgun (WGS) entry which is preliminary data.</text>
</comment>
<evidence type="ECO:0000313" key="5">
    <source>
        <dbReference type="Proteomes" id="UP001139505"/>
    </source>
</evidence>
<dbReference type="SMART" id="SM00530">
    <property type="entry name" value="HTH_XRE"/>
    <property type="match status" value="1"/>
</dbReference>
<reference evidence="2" key="1">
    <citation type="journal article" date="2018" name="Genome Announc.">
        <title>Draft Genome Sequence of Mycobacterium montefiorense Isolated from Japanese Black Salamander (Hynobius nigrescens).</title>
        <authorList>
            <person name="Fukano H."/>
            <person name="Yoshida M."/>
            <person name="Shimizu A."/>
            <person name="Iwao H."/>
            <person name="Katayama Y."/>
            <person name="Omatsu T."/>
            <person name="Mizutani T."/>
            <person name="Kurata O."/>
            <person name="Wada S."/>
            <person name="Hoshino Y."/>
        </authorList>
    </citation>
    <scope>NUCLEOTIDE SEQUENCE</scope>
    <source>
        <strain evidence="2">BS</strain>
    </source>
</reference>
<gene>
    <name evidence="2" type="ORF">MmonteBS_10510</name>
    <name evidence="3" type="ORF">NJB18185_46020</name>
</gene>
<dbReference type="GO" id="GO:0003677">
    <property type="term" value="F:DNA binding"/>
    <property type="evidence" value="ECO:0007669"/>
    <property type="project" value="InterPro"/>
</dbReference>
<dbReference type="PANTHER" id="PTHR35010">
    <property type="entry name" value="BLL4672 PROTEIN-RELATED"/>
    <property type="match status" value="1"/>
</dbReference>
<dbReference type="PANTHER" id="PTHR35010:SF2">
    <property type="entry name" value="BLL4672 PROTEIN"/>
    <property type="match status" value="1"/>
</dbReference>
<reference evidence="4" key="2">
    <citation type="submission" date="2018-04" db="EMBL/GenBank/DDBJ databases">
        <title>Draft genome sequence of Mycobacterium montefiorense isolated from Japanese black salamander.</title>
        <authorList>
            <person name="Fukano H."/>
            <person name="Yoshida M."/>
            <person name="Shimizu A."/>
            <person name="Iwao H."/>
            <person name="Kurata O."/>
            <person name="Katayama Y."/>
            <person name="Omatsu T."/>
            <person name="Mizutani T."/>
            <person name="Wada S."/>
            <person name="Hoshino Y."/>
        </authorList>
    </citation>
    <scope>NUCLEOTIDE SEQUENCE [LARGE SCALE GENOMIC DNA]</scope>
    <source>
        <strain evidence="4">BS</strain>
    </source>
</reference>